<dbReference type="GO" id="GO:0005524">
    <property type="term" value="F:ATP binding"/>
    <property type="evidence" value="ECO:0007669"/>
    <property type="project" value="UniProtKB-KW"/>
</dbReference>
<dbReference type="Gene3D" id="3.30.565.10">
    <property type="entry name" value="Histidine kinase-like ATPase, C-terminal domain"/>
    <property type="match status" value="1"/>
</dbReference>
<keyword evidence="7" id="KW-0547">Nucleotide-binding</keyword>
<dbReference type="GO" id="GO:0005886">
    <property type="term" value="C:plasma membrane"/>
    <property type="evidence" value="ECO:0007669"/>
    <property type="project" value="UniProtKB-SubCell"/>
</dbReference>
<evidence type="ECO:0000256" key="11">
    <source>
        <dbReference type="ARBA" id="ARBA00023136"/>
    </source>
</evidence>
<dbReference type="PANTHER" id="PTHR43047:SF72">
    <property type="entry name" value="OSMOSENSING HISTIDINE PROTEIN KINASE SLN1"/>
    <property type="match status" value="1"/>
</dbReference>
<organism evidence="15 16">
    <name type="scientific">Desulfosarcina widdelii</name>
    <dbReference type="NCBI Taxonomy" id="947919"/>
    <lineage>
        <taxon>Bacteria</taxon>
        <taxon>Pseudomonadati</taxon>
        <taxon>Thermodesulfobacteriota</taxon>
        <taxon>Desulfobacteria</taxon>
        <taxon>Desulfobacterales</taxon>
        <taxon>Desulfosarcinaceae</taxon>
        <taxon>Desulfosarcina</taxon>
    </lineage>
</organism>
<dbReference type="EC" id="2.7.13.3" evidence="3"/>
<dbReference type="InterPro" id="IPR036890">
    <property type="entry name" value="HATPase_C_sf"/>
</dbReference>
<keyword evidence="12" id="KW-1133">Transmembrane helix</keyword>
<dbReference type="PROSITE" id="PS50885">
    <property type="entry name" value="HAMP"/>
    <property type="match status" value="1"/>
</dbReference>
<dbReference type="AlphaFoldDB" id="A0A5K7Z7S1"/>
<dbReference type="EMBL" id="AP021875">
    <property type="protein sequence ID" value="BBO76209.1"/>
    <property type="molecule type" value="Genomic_DNA"/>
</dbReference>
<keyword evidence="12" id="KW-0812">Transmembrane</keyword>
<evidence type="ECO:0000256" key="4">
    <source>
        <dbReference type="ARBA" id="ARBA00022475"/>
    </source>
</evidence>
<keyword evidence="9" id="KW-0067">ATP-binding</keyword>
<feature type="domain" description="Histidine kinase" evidence="13">
    <location>
        <begin position="268"/>
        <end position="485"/>
    </location>
</feature>
<evidence type="ECO:0000256" key="10">
    <source>
        <dbReference type="ARBA" id="ARBA00023012"/>
    </source>
</evidence>
<keyword evidence="16" id="KW-1185">Reference proteome</keyword>
<evidence type="ECO:0000256" key="9">
    <source>
        <dbReference type="ARBA" id="ARBA00022840"/>
    </source>
</evidence>
<evidence type="ECO:0000259" key="14">
    <source>
        <dbReference type="PROSITE" id="PS50885"/>
    </source>
</evidence>
<keyword evidence="6" id="KW-0808">Transferase</keyword>
<evidence type="ECO:0000256" key="2">
    <source>
        <dbReference type="ARBA" id="ARBA00004236"/>
    </source>
</evidence>
<feature type="domain" description="HAMP" evidence="14">
    <location>
        <begin position="189"/>
        <end position="242"/>
    </location>
</feature>
<dbReference type="InterPro" id="IPR005467">
    <property type="entry name" value="His_kinase_dom"/>
</dbReference>
<dbReference type="SUPFAM" id="SSF158472">
    <property type="entry name" value="HAMP domain-like"/>
    <property type="match status" value="1"/>
</dbReference>
<keyword evidence="11 12" id="KW-0472">Membrane</keyword>
<evidence type="ECO:0000256" key="3">
    <source>
        <dbReference type="ARBA" id="ARBA00012438"/>
    </source>
</evidence>
<evidence type="ECO:0000259" key="13">
    <source>
        <dbReference type="PROSITE" id="PS50109"/>
    </source>
</evidence>
<dbReference type="Pfam" id="PF02518">
    <property type="entry name" value="HATPase_c"/>
    <property type="match status" value="1"/>
</dbReference>
<dbReference type="InterPro" id="IPR004358">
    <property type="entry name" value="Sig_transdc_His_kin-like_C"/>
</dbReference>
<evidence type="ECO:0000256" key="8">
    <source>
        <dbReference type="ARBA" id="ARBA00022777"/>
    </source>
</evidence>
<dbReference type="InterPro" id="IPR003594">
    <property type="entry name" value="HATPase_dom"/>
</dbReference>
<keyword evidence="4" id="KW-1003">Cell membrane</keyword>
<dbReference type="SUPFAM" id="SSF47384">
    <property type="entry name" value="Homodimeric domain of signal transducing histidine kinase"/>
    <property type="match status" value="1"/>
</dbReference>
<dbReference type="Proteomes" id="UP000427769">
    <property type="component" value="Chromosome"/>
</dbReference>
<comment type="catalytic activity">
    <reaction evidence="1">
        <text>ATP + protein L-histidine = ADP + protein N-phospho-L-histidine.</text>
        <dbReference type="EC" id="2.7.13.3"/>
    </reaction>
</comment>
<dbReference type="Gene3D" id="1.10.287.130">
    <property type="match status" value="1"/>
</dbReference>
<dbReference type="GO" id="GO:0000155">
    <property type="term" value="F:phosphorelay sensor kinase activity"/>
    <property type="evidence" value="ECO:0007669"/>
    <property type="project" value="InterPro"/>
</dbReference>
<evidence type="ECO:0000313" key="16">
    <source>
        <dbReference type="Proteomes" id="UP000427769"/>
    </source>
</evidence>
<reference evidence="15 16" key="1">
    <citation type="submission" date="2019-11" db="EMBL/GenBank/DDBJ databases">
        <title>Comparative genomics of hydrocarbon-degrading Desulfosarcina strains.</title>
        <authorList>
            <person name="Watanabe M."/>
            <person name="Kojima H."/>
            <person name="Fukui M."/>
        </authorList>
    </citation>
    <scope>NUCLEOTIDE SEQUENCE [LARGE SCALE GENOMIC DNA]</scope>
    <source>
        <strain evidence="15 16">PP31</strain>
    </source>
</reference>
<comment type="subcellular location">
    <subcellularLocation>
        <location evidence="2">Cell membrane</location>
    </subcellularLocation>
</comment>
<dbReference type="SUPFAM" id="SSF55874">
    <property type="entry name" value="ATPase domain of HSP90 chaperone/DNA topoisomerase II/histidine kinase"/>
    <property type="match status" value="1"/>
</dbReference>
<dbReference type="PANTHER" id="PTHR43047">
    <property type="entry name" value="TWO-COMPONENT HISTIDINE PROTEIN KINASE"/>
    <property type="match status" value="1"/>
</dbReference>
<dbReference type="GO" id="GO:0009927">
    <property type="term" value="F:histidine phosphotransfer kinase activity"/>
    <property type="evidence" value="ECO:0007669"/>
    <property type="project" value="TreeGrafter"/>
</dbReference>
<evidence type="ECO:0000256" key="1">
    <source>
        <dbReference type="ARBA" id="ARBA00000085"/>
    </source>
</evidence>
<keyword evidence="8" id="KW-0418">Kinase</keyword>
<dbReference type="CDD" id="cd06225">
    <property type="entry name" value="HAMP"/>
    <property type="match status" value="1"/>
</dbReference>
<dbReference type="Pfam" id="PF00512">
    <property type="entry name" value="HisKA"/>
    <property type="match status" value="1"/>
</dbReference>
<dbReference type="SMART" id="SM00387">
    <property type="entry name" value="HATPase_c"/>
    <property type="match status" value="1"/>
</dbReference>
<dbReference type="Gene3D" id="6.10.340.10">
    <property type="match status" value="1"/>
</dbReference>
<proteinExistence type="predicted"/>
<feature type="transmembrane region" description="Helical" evidence="12">
    <location>
        <begin position="169"/>
        <end position="187"/>
    </location>
</feature>
<dbReference type="CDD" id="cd00075">
    <property type="entry name" value="HATPase"/>
    <property type="match status" value="1"/>
</dbReference>
<dbReference type="InterPro" id="IPR036097">
    <property type="entry name" value="HisK_dim/P_sf"/>
</dbReference>
<gene>
    <name evidence="15" type="ORF">DSCW_36260</name>
</gene>
<evidence type="ECO:0000256" key="6">
    <source>
        <dbReference type="ARBA" id="ARBA00022679"/>
    </source>
</evidence>
<keyword evidence="10" id="KW-0902">Two-component regulatory system</keyword>
<dbReference type="InterPro" id="IPR003661">
    <property type="entry name" value="HisK_dim/P_dom"/>
</dbReference>
<keyword evidence="5" id="KW-0597">Phosphoprotein</keyword>
<evidence type="ECO:0000256" key="7">
    <source>
        <dbReference type="ARBA" id="ARBA00022741"/>
    </source>
</evidence>
<dbReference type="PROSITE" id="PS50109">
    <property type="entry name" value="HIS_KIN"/>
    <property type="match status" value="1"/>
</dbReference>
<dbReference type="FunFam" id="3.30.565.10:FF:000023">
    <property type="entry name" value="PAS domain-containing sensor histidine kinase"/>
    <property type="match status" value="1"/>
</dbReference>
<name>A0A5K7Z7S1_9BACT</name>
<dbReference type="InterPro" id="IPR003660">
    <property type="entry name" value="HAMP_dom"/>
</dbReference>
<accession>A0A5K7Z7S1</accession>
<dbReference type="CDD" id="cd00082">
    <property type="entry name" value="HisKA"/>
    <property type="match status" value="1"/>
</dbReference>
<dbReference type="PRINTS" id="PR00344">
    <property type="entry name" value="BCTRLSENSOR"/>
</dbReference>
<dbReference type="KEGG" id="dwd:DSCW_36260"/>
<evidence type="ECO:0000256" key="5">
    <source>
        <dbReference type="ARBA" id="ARBA00022553"/>
    </source>
</evidence>
<dbReference type="SMART" id="SM00388">
    <property type="entry name" value="HisKA"/>
    <property type="match status" value="1"/>
</dbReference>
<sequence length="489" mass="54850">MSLVPTLALLVAAFINNQYLNALGYSAEQILSKNYKSIRAAQEARKTLEEIRNPLLGQTYHAQSAIPVSREMLRILSANLNVCRENITEPGERELIDKLIESYAIYEPLVKSLQPNLAGINPHDRFSDFLVLTTKMVSFIDDLVAINESAMERAEQDTSLLASQAQRNTAILFGVIITGILVLSYFLSYRIAKPIMTLADQLLTTKEGSGLYPAVESRTNDEIGYLTQSFNRLFNRLKQYDQHRDEIIASEQEKVRRGEEAKGKFIADISHQLKTPMTSLAMSIGMLNSHGEKFASDKCVKLIATAHDDCNRLTALINELVDISRLEAMSQPRPKETLDITVVIKECLAPLMKQAETRGVTIEIEISGNLPHMTIDSFRFPWVITNLVGNALRYTDRGGHIRLKVYRQRSRFYFQCTDTGSGIDPRFLPHIFDRFTQFSERGKGGTIGLGLAIVKDIIEQHGGDIEVESTVGAGTCFTFWIPEHTECQA</sequence>
<protein>
    <recommendedName>
        <fullName evidence="3">histidine kinase</fullName>
        <ecNumber evidence="3">2.7.13.3</ecNumber>
    </recommendedName>
</protein>
<evidence type="ECO:0000313" key="15">
    <source>
        <dbReference type="EMBL" id="BBO76209.1"/>
    </source>
</evidence>
<evidence type="ECO:0000256" key="12">
    <source>
        <dbReference type="SAM" id="Phobius"/>
    </source>
</evidence>